<evidence type="ECO:0000256" key="3">
    <source>
        <dbReference type="ARBA" id="ARBA00012169"/>
    </source>
</evidence>
<protein>
    <recommendedName>
        <fullName evidence="3">1-phosphatidylinositol 4-kinase</fullName>
        <ecNumber evidence="3">2.7.1.67</ecNumber>
    </recommendedName>
</protein>
<dbReference type="InterPro" id="IPR015433">
    <property type="entry name" value="PI3/4_kinase"/>
</dbReference>
<dbReference type="PANTHER" id="PTHR10048:SF15">
    <property type="entry name" value="PHOSPHATIDYLINOSITOL 4-KINASE ALPHA"/>
    <property type="match status" value="1"/>
</dbReference>
<dbReference type="FunFam" id="1.10.1070.11:FF:000016">
    <property type="entry name" value="PIK1p Phosphatidylinositol 4-kinase"/>
    <property type="match status" value="1"/>
</dbReference>
<dbReference type="SMART" id="SM00146">
    <property type="entry name" value="PI3Kc"/>
    <property type="match status" value="1"/>
</dbReference>
<dbReference type="GO" id="GO:0005524">
    <property type="term" value="F:ATP binding"/>
    <property type="evidence" value="ECO:0007669"/>
    <property type="project" value="UniProtKB-KW"/>
</dbReference>
<dbReference type="Gene3D" id="3.30.1010.10">
    <property type="entry name" value="Phosphatidylinositol 3-kinase Catalytic Subunit, Chain A, domain 4"/>
    <property type="match status" value="1"/>
</dbReference>
<dbReference type="PROSITE" id="PS00916">
    <property type="entry name" value="PI3_4_KINASE_2"/>
    <property type="match status" value="1"/>
</dbReference>
<dbReference type="OrthoDB" id="10264149at2759"/>
<dbReference type="InterPro" id="IPR016024">
    <property type="entry name" value="ARM-type_fold"/>
</dbReference>
<evidence type="ECO:0000313" key="10">
    <source>
        <dbReference type="EMBL" id="CDR39246.1"/>
    </source>
</evidence>
<accession>A0A061AQ12</accession>
<dbReference type="GO" id="GO:0004430">
    <property type="term" value="F:1-phosphatidylinositol 4-kinase activity"/>
    <property type="evidence" value="ECO:0007669"/>
    <property type="project" value="UniProtKB-EC"/>
</dbReference>
<keyword evidence="4" id="KW-0808">Transferase</keyword>
<evidence type="ECO:0000256" key="1">
    <source>
        <dbReference type="ARBA" id="ARBA00001686"/>
    </source>
</evidence>
<keyword evidence="6" id="KW-0418">Kinase</keyword>
<evidence type="ECO:0000259" key="9">
    <source>
        <dbReference type="PROSITE" id="PS51545"/>
    </source>
</evidence>
<comment type="catalytic activity">
    <reaction evidence="1">
        <text>a 1,2-diacyl-sn-glycero-3-phospho-(1D-myo-inositol) + ATP = a 1,2-diacyl-sn-glycero-3-phospho-(1D-myo-inositol 4-phosphate) + ADP + H(+)</text>
        <dbReference type="Rhea" id="RHEA:19877"/>
        <dbReference type="ChEBI" id="CHEBI:15378"/>
        <dbReference type="ChEBI" id="CHEBI:30616"/>
        <dbReference type="ChEBI" id="CHEBI:57880"/>
        <dbReference type="ChEBI" id="CHEBI:58178"/>
        <dbReference type="ChEBI" id="CHEBI:456216"/>
        <dbReference type="EC" id="2.7.1.67"/>
    </reaction>
</comment>
<dbReference type="GO" id="GO:0046854">
    <property type="term" value="P:phosphatidylinositol phosphate biosynthetic process"/>
    <property type="evidence" value="ECO:0007669"/>
    <property type="project" value="InterPro"/>
</dbReference>
<dbReference type="SUPFAM" id="SSF48371">
    <property type="entry name" value="ARM repeat"/>
    <property type="match status" value="1"/>
</dbReference>
<dbReference type="Pfam" id="PF00613">
    <property type="entry name" value="PI3Ka"/>
    <property type="match status" value="1"/>
</dbReference>
<dbReference type="Gene3D" id="1.25.40.70">
    <property type="entry name" value="Phosphatidylinositol 3-kinase, accessory domain (PIK)"/>
    <property type="match status" value="1"/>
</dbReference>
<evidence type="ECO:0000256" key="7">
    <source>
        <dbReference type="ARBA" id="ARBA00022840"/>
    </source>
</evidence>
<dbReference type="VEuPathDB" id="FungiDB:BON22_4562"/>
<dbReference type="CDD" id="cd05167">
    <property type="entry name" value="PI4Kc_III_alpha"/>
    <property type="match status" value="1"/>
</dbReference>
<evidence type="ECO:0000259" key="8">
    <source>
        <dbReference type="PROSITE" id="PS50290"/>
    </source>
</evidence>
<dbReference type="PhylomeDB" id="A0A061AQ12"/>
<dbReference type="GO" id="GO:0005737">
    <property type="term" value="C:cytoplasm"/>
    <property type="evidence" value="ECO:0007669"/>
    <property type="project" value="TreeGrafter"/>
</dbReference>
<dbReference type="PROSITE" id="PS00915">
    <property type="entry name" value="PI3_4_KINASE_1"/>
    <property type="match status" value="1"/>
</dbReference>
<evidence type="ECO:0000256" key="5">
    <source>
        <dbReference type="ARBA" id="ARBA00022741"/>
    </source>
</evidence>
<name>A0A061AQ12_CYBFA</name>
<feature type="domain" description="PIK helical" evidence="9">
    <location>
        <begin position="1319"/>
        <end position="1496"/>
    </location>
</feature>
<dbReference type="InterPro" id="IPR042236">
    <property type="entry name" value="PI3K_accessory_sf"/>
</dbReference>
<dbReference type="Gene3D" id="1.10.1070.11">
    <property type="entry name" value="Phosphatidylinositol 3-/4-kinase, catalytic domain"/>
    <property type="match status" value="1"/>
</dbReference>
<dbReference type="SMART" id="SM00145">
    <property type="entry name" value="PI3Ka"/>
    <property type="match status" value="1"/>
</dbReference>
<dbReference type="PROSITE" id="PS51545">
    <property type="entry name" value="PIK_HELICAL"/>
    <property type="match status" value="1"/>
</dbReference>
<dbReference type="InterPro" id="IPR011009">
    <property type="entry name" value="Kinase-like_dom_sf"/>
</dbReference>
<proteinExistence type="inferred from homology"/>
<dbReference type="InterPro" id="IPR036940">
    <property type="entry name" value="PI3/4_kinase_cat_sf"/>
</dbReference>
<dbReference type="SUPFAM" id="SSF56112">
    <property type="entry name" value="Protein kinase-like (PK-like)"/>
    <property type="match status" value="1"/>
</dbReference>
<dbReference type="InterPro" id="IPR000403">
    <property type="entry name" value="PI3/4_kinase_cat_dom"/>
</dbReference>
<dbReference type="PANTHER" id="PTHR10048">
    <property type="entry name" value="PHOSPHATIDYLINOSITOL KINASE"/>
    <property type="match status" value="1"/>
</dbReference>
<dbReference type="GO" id="GO:0005886">
    <property type="term" value="C:plasma membrane"/>
    <property type="evidence" value="ECO:0007669"/>
    <property type="project" value="TreeGrafter"/>
</dbReference>
<dbReference type="EC" id="2.7.1.67" evidence="3"/>
<keyword evidence="5" id="KW-0547">Nucleotide-binding</keyword>
<dbReference type="Pfam" id="PF00454">
    <property type="entry name" value="PI3_PI4_kinase"/>
    <property type="match status" value="1"/>
</dbReference>
<feature type="domain" description="PI3K/PI4K catalytic" evidence="8">
    <location>
        <begin position="1561"/>
        <end position="1839"/>
    </location>
</feature>
<comment type="similarity">
    <text evidence="2">Belongs to the PI3/PI4-kinase family. Type III PI4K subfamily.</text>
</comment>
<dbReference type="PROSITE" id="PS50290">
    <property type="entry name" value="PI3_4_KINASE_3"/>
    <property type="match status" value="1"/>
</dbReference>
<dbReference type="InterPro" id="IPR001263">
    <property type="entry name" value="PI3K_accessory_dom"/>
</dbReference>
<organism evidence="10">
    <name type="scientific">Cyberlindnera fabianii</name>
    <name type="common">Yeast</name>
    <name type="synonym">Hansenula fabianii</name>
    <dbReference type="NCBI Taxonomy" id="36022"/>
    <lineage>
        <taxon>Eukaryota</taxon>
        <taxon>Fungi</taxon>
        <taxon>Dikarya</taxon>
        <taxon>Ascomycota</taxon>
        <taxon>Saccharomycotina</taxon>
        <taxon>Saccharomycetes</taxon>
        <taxon>Phaffomycetales</taxon>
        <taxon>Phaffomycetaceae</taxon>
        <taxon>Cyberlindnera</taxon>
    </lineage>
</organism>
<dbReference type="EMBL" id="LK052888">
    <property type="protein sequence ID" value="CDR39246.1"/>
    <property type="molecule type" value="Genomic_DNA"/>
</dbReference>
<evidence type="ECO:0000256" key="4">
    <source>
        <dbReference type="ARBA" id="ARBA00022679"/>
    </source>
</evidence>
<dbReference type="FunFam" id="3.30.1010.10:FF:000014">
    <property type="entry name" value="Phosphatidylinositol 4-kinase STT4"/>
    <property type="match status" value="1"/>
</dbReference>
<keyword evidence="7" id="KW-0067">ATP-binding</keyword>
<gene>
    <name evidence="10" type="ORF">CYFA0S_03e01288g</name>
</gene>
<sequence>MDFYGYVPETLSLKSIMTNSIRIPRGSIRSQALNRVAALSLKGPVEHAVSAVNGSATNGHINGSANGTLNGSAKVTPCTGLPGDLLKLANAVAREDVSSVAISHKELEIIFALCNAAPAVRTEQQASDLIAVLSPYFLESSSQKFKSHASLQLGPSPWDHLTKTLADAMIALTNKYASLSTKTETSFKQFLSKFSLQEEQPLTAYFSLLGFLKSLISTPSLLDQSMTQIIVELFNAEFLDRLESVTMKALEDEHDFTYLLAYKATNDEFNSLLFAHLVQKFFNRVLLTLASRDFENISPQESDTGLIGHLLLVNSPDYDDEPDVTSQLDKLKTIFSRHIELIKVLCRKSSAQIDELDHGSTYINISSPERVTLAMRTKGLALQVLAAGLVADIIPSDIMTETVRSSLAHPSEAVDTHISPVVISIGALLTYKGQKVIISDLIHSFPLLVSKITPDASTAFVKIISKCFALGLKPLDEDSIVTTIYSLVNLLVSENGAPVNALRELRLRSATNTFNSKTRASRSNTLYKLVQTESATSLKEQTSENSHVFRNAITSALEIAKVYDDDSITVLTVTILSQKFLTVSRELDFYLLDGLSDIATHVSEKEFLALLKSFDAGMYRDDKDQSFINAIVATRVKIAKALEGKFSHPLHDVYITELLQSVVALGDVQNKDHRSQGEISEIAVKIARYIPPLAQLLPKGEKLEPLSNSMVALFQNFWFNIAVHGYSETAKLTKQLQKFLEVIALNSPPLASDAARAHTEASFELNTVLRRGSSNHNVKDQQHIIAGVSNTNSLELKTLSYSKLMFLSATSLLENLRANIGDCSTILHYFADPAISKANIEKFIGSIAISVVQKFSKLTITAHSPYFTSDNAAAQLTKILILCVHRNYDLQDAAFQCATALMHKLPTTLCNRTSLYTLLDLLTTMYESHLDAERSKYQPQRELTLRHSKVKITVSDSVKWKRSTLDKLIKKAEEWCHLSLIKCNQDMRTLLMTYVSDLALFNELSPVDFGISFALRMAGTILSGDAQSSSIVKTNALAGFLTEYRWKAQNLGKTRGELDDYAADPNEHPLLTAIRAQKRALSFESEWTKRIGLSDQESREDLSYMLFAEIVVGWQRCLSLHEGLFSRKHDLKDEGFLKMEYIPSDQAKVDYYANLVIKNLEVDTQVISFLASHFQGTLYQSEHMLHMFTDVVFDALEHLKVASLHPYARAVRFKMIKFALDVLAAHFKIGSKIVSKLFDAILDGALSWFVQYRPYPFGDNDLKIRADMDLMIDVFDELRSLTIPAGRSSRVDQKRRLLLTFLFDEINKSMIWLSPRDPVEFKGEVYKADSKVLAFAYKLDPSLAFSLVARTPGLEKDIATLVTQSPSKALSHYQSVQYLLKDSRLSRYLILAQPISPTESINLFTPPYINDPYVTQYTMRALEAQDINLTFFYVPQIVQGLNNDKFGYVARFIVEVSKVSQKFSHQLIWNLLANSENEVLDTETMIASIVDSYDDEAKAYYDREFGFFNEVTDISGKLRPYLKNTKAEKKVKIDEEMAKIVVLDDVYLPSNPDGVVVDINRTSGKPLQSHAKTPFMATFRIRKDQLVNGRMLTVEKWQSAIFKVGDDVRQDVLALQLIAIFKSVWENAGLDMYCFPNRVTATAPGCGVIDVLPNSISRDMLGREAVNDLYTYFKAKFPDGNLEFEDAVQNFVKSLAAYSIISYLLQFKDRHNGNIMYDDKGHILHIDFGFCFDIVPGGVKFEACPFKLTKEMVRVMGGSNNTEYFHMFEELFIKGFLAMRPHHELIIGNVQSMLASGLPCFKGEKTIRNLRHRFFLNKNDKECIKALKGLIRESYESIFSVGYDKFQKMTNGIPY</sequence>
<evidence type="ECO:0000256" key="6">
    <source>
        <dbReference type="ARBA" id="ARBA00022777"/>
    </source>
</evidence>
<dbReference type="GO" id="GO:0048015">
    <property type="term" value="P:phosphatidylinositol-mediated signaling"/>
    <property type="evidence" value="ECO:0007669"/>
    <property type="project" value="TreeGrafter"/>
</dbReference>
<evidence type="ECO:0000256" key="2">
    <source>
        <dbReference type="ARBA" id="ARBA00006209"/>
    </source>
</evidence>
<reference evidence="10" key="1">
    <citation type="journal article" date="2014" name="Genome Announc.">
        <title>Genome sequence of the yeast Cyberlindnera fabianii (Hansenula fabianii).</title>
        <authorList>
            <person name="Freel K.C."/>
            <person name="Sarilar V."/>
            <person name="Neuveglise C."/>
            <person name="Devillers H."/>
            <person name="Friedrich A."/>
            <person name="Schacherer J."/>
        </authorList>
    </citation>
    <scope>NUCLEOTIDE SEQUENCE</scope>
    <source>
        <strain evidence="10">YJS4271</strain>
    </source>
</reference>
<dbReference type="InterPro" id="IPR018936">
    <property type="entry name" value="PI3/4_kinase_CS"/>
</dbReference>